<evidence type="ECO:0000313" key="10">
    <source>
        <dbReference type="EMBL" id="PSJ40220.1"/>
    </source>
</evidence>
<dbReference type="Pfam" id="PF09976">
    <property type="entry name" value="TPR_21"/>
    <property type="match status" value="1"/>
</dbReference>
<evidence type="ECO:0000256" key="1">
    <source>
        <dbReference type="ARBA" id="ARBA00004167"/>
    </source>
</evidence>
<keyword evidence="5 8" id="KW-1133">Transmembrane helix</keyword>
<organism evidence="10 11">
    <name type="scientific">Zobellella taiwanensis</name>
    <dbReference type="NCBI Taxonomy" id="347535"/>
    <lineage>
        <taxon>Bacteria</taxon>
        <taxon>Pseudomonadati</taxon>
        <taxon>Pseudomonadota</taxon>
        <taxon>Gammaproteobacteria</taxon>
        <taxon>Aeromonadales</taxon>
        <taxon>Aeromonadaceae</taxon>
        <taxon>Zobellella</taxon>
    </lineage>
</organism>
<dbReference type="PIRSF" id="PIRSF006170">
    <property type="entry name" value="YfgM"/>
    <property type="match status" value="1"/>
</dbReference>
<reference evidence="10 11" key="1">
    <citation type="submission" date="2018-03" db="EMBL/GenBank/DDBJ databases">
        <title>The draft genome of Zobellella taiwanensis JCM 13381.</title>
        <authorList>
            <person name="Liu L."/>
            <person name="Li L."/>
            <person name="Wang T."/>
            <person name="Zhang X."/>
            <person name="Liang L."/>
        </authorList>
    </citation>
    <scope>NUCLEOTIDE SEQUENCE [LARGE SCALE GENOMIC DNA]</scope>
    <source>
        <strain evidence="10 11">JCM 13381</strain>
    </source>
</reference>
<name>A0A2P7QQJ7_9GAMM</name>
<evidence type="ECO:0000256" key="6">
    <source>
        <dbReference type="ARBA" id="ARBA00023136"/>
    </source>
</evidence>
<feature type="transmembrane region" description="Helical" evidence="8">
    <location>
        <begin position="21"/>
        <end position="42"/>
    </location>
</feature>
<feature type="domain" description="Ancillary SecYEG translocon subunit/Cell division coordinator CpoB TPR" evidence="9">
    <location>
        <begin position="15"/>
        <end position="205"/>
    </location>
</feature>
<comment type="caution">
    <text evidence="10">The sequence shown here is derived from an EMBL/GenBank/DDBJ whole genome shotgun (WGS) entry which is preliminary data.</text>
</comment>
<keyword evidence="7" id="KW-0143">Chaperone</keyword>
<keyword evidence="6 8" id="KW-0472">Membrane</keyword>
<evidence type="ECO:0000256" key="5">
    <source>
        <dbReference type="ARBA" id="ARBA00022989"/>
    </source>
</evidence>
<evidence type="ECO:0000256" key="4">
    <source>
        <dbReference type="ARBA" id="ARBA00022692"/>
    </source>
</evidence>
<dbReference type="GO" id="GO:0044877">
    <property type="term" value="F:protein-containing complex binding"/>
    <property type="evidence" value="ECO:0007669"/>
    <property type="project" value="InterPro"/>
</dbReference>
<protein>
    <recommendedName>
        <fullName evidence="9">Ancillary SecYEG translocon subunit/Cell division coordinator CpoB TPR domain-containing protein</fullName>
    </recommendedName>
</protein>
<accession>A0A2P7QQJ7</accession>
<dbReference type="InterPro" id="IPR026039">
    <property type="entry name" value="YfgM"/>
</dbReference>
<dbReference type="EMBL" id="PXYH01000015">
    <property type="protein sequence ID" value="PSJ40220.1"/>
    <property type="molecule type" value="Genomic_DNA"/>
</dbReference>
<proteinExistence type="predicted"/>
<evidence type="ECO:0000259" key="9">
    <source>
        <dbReference type="Pfam" id="PF09976"/>
    </source>
</evidence>
<dbReference type="PANTHER" id="PTHR38035:SF1">
    <property type="entry name" value="ANCILLARY SECYEG TRANSLOCON SUBUNIT"/>
    <property type="match status" value="1"/>
</dbReference>
<evidence type="ECO:0000256" key="7">
    <source>
        <dbReference type="ARBA" id="ARBA00023186"/>
    </source>
</evidence>
<evidence type="ECO:0000313" key="11">
    <source>
        <dbReference type="Proteomes" id="UP000242181"/>
    </source>
</evidence>
<keyword evidence="11" id="KW-1185">Reference proteome</keyword>
<dbReference type="AlphaFoldDB" id="A0A2P7QQJ7"/>
<keyword evidence="4 8" id="KW-0812">Transmembrane</keyword>
<dbReference type="GO" id="GO:0005886">
    <property type="term" value="C:plasma membrane"/>
    <property type="evidence" value="ECO:0007669"/>
    <property type="project" value="UniProtKB-SubCell"/>
</dbReference>
<dbReference type="PANTHER" id="PTHR38035">
    <property type="entry name" value="UPF0070 PROTEIN YFGM"/>
    <property type="match status" value="1"/>
</dbReference>
<evidence type="ECO:0000256" key="3">
    <source>
        <dbReference type="ARBA" id="ARBA00022475"/>
    </source>
</evidence>
<sequence length="215" mass="23083">MDIYSTEEQQLDALKRWWKEYGKAIILGSVIGLGGLFGWRYYQSHQLETRAAGAEAFEQVSQRLASEGSAAFEATATFVRDNQGNSYGGLAALLLAAQAVEAGNLALAREQLELALAGTEDAALANTVRLRLARVLLAQEQFDAAQERLNQVEGEAFAALRSEVQGDLYLARGQLDAAREAYGAARDAGGLNGNPGLQLKLDHLAVSAELVDEEA</sequence>
<keyword evidence="3" id="KW-1003">Cell membrane</keyword>
<dbReference type="InterPro" id="IPR018704">
    <property type="entry name" value="SecYEG/CpoB_TPR"/>
</dbReference>
<comment type="subcellular location">
    <subcellularLocation>
        <location evidence="2">Cell membrane</location>
    </subcellularLocation>
    <subcellularLocation>
        <location evidence="1">Membrane</location>
        <topology evidence="1">Single-pass membrane protein</topology>
    </subcellularLocation>
</comment>
<gene>
    <name evidence="10" type="ORF">C7I36_11360</name>
</gene>
<evidence type="ECO:0000256" key="2">
    <source>
        <dbReference type="ARBA" id="ARBA00004236"/>
    </source>
</evidence>
<evidence type="ECO:0000256" key="8">
    <source>
        <dbReference type="SAM" id="Phobius"/>
    </source>
</evidence>
<dbReference type="Proteomes" id="UP000242181">
    <property type="component" value="Unassembled WGS sequence"/>
</dbReference>
<dbReference type="OrthoDB" id="9789675at2"/>
<dbReference type="RefSeq" id="WP_106453826.1">
    <property type="nucleotide sequence ID" value="NZ_PXYH01000015.1"/>
</dbReference>